<protein>
    <recommendedName>
        <fullName evidence="4">Caspase domain-containing protein</fullName>
    </recommendedName>
</protein>
<dbReference type="Gene3D" id="3.40.50.1460">
    <property type="match status" value="1"/>
</dbReference>
<accession>A0A7G5IFQ0</accession>
<dbReference type="EMBL" id="CP059851">
    <property type="protein sequence ID" value="QMW22192.1"/>
    <property type="molecule type" value="Genomic_DNA"/>
</dbReference>
<dbReference type="InterPro" id="IPR015943">
    <property type="entry name" value="WD40/YVTN_repeat-like_dom_sf"/>
</dbReference>
<proteinExistence type="predicted"/>
<sequence length="1083" mass="114842">MRALSLAVLALVGMAAGCVTAAVPAATSGVRANLAADVPKVVLQFGHPFRVDAALWVPAEPGKASDDWNDWFVLTADASDGSLILWDPTWTLVYDHLRLPPLDRQANFTLDAVTAMTLAPGGRQVTISAIGSGTEGDNPTFARRFTFRLNLDTRVVTREAASVPLPGLDVDTLKPAALPVGPGGTRLERDGTGVKMLPVKGDPVLLKGVARGKYADAALSPDGTRLARVLWLYAGNTTQVEVWDLASGEALPTFIKKGRYDAIRWVNADTYVLLADTDPKTGVPPLPTLLVDAASAGNPKGIAAGTVPGRCMTTVIRFNDGQTMDYQLAATNPAACGGPAGEPDDMWMLDFDGKGGATWRRTELQGMQDRRITSITGTPDGRGVVISTRPLRPVKGGFAPQVVMIDLKSGKVTDSFDFGDADASVTQLFATADSAIQKSSLSSDGKYLFWHAPGGVLMVELATREVRGMDTGTDNPQVMVSDGKTLLVGGVGYRNLYRFDVATVQPVLPPILLTGTISADYLPDRQLFWAVSDDGALRMWDRRDGSKRLSLFTFPNNGFFASMPDGRYDTNLTPDTDWVRWMQADQPWVSLPASAFMRSHYDPGLVRKLFDCNAGGCGAALPPIPPAPGVTRLFPWVTITDVASGGPGVARVSLEFAENVDGATRSGAHDLRLFVDDRMVRRDPDPGSAPDVTDIEAWRRATALADAMPATLPADGEAPTVTRTIDVPIPTDGREVALSAYLFNRDRIKGETDRKGWKPPAATPRPRRLVVLAIGVDATQNRDWRLSYAAADAKAITGLFAGAPAQAKLMTVITSTDARDAATKAVIRAALLSLAGAAGDAERAALAAAGVDSAGLPALTPDDSLVISWSGHGDTIGGQFYLVPSDGAVDAAGRPRAASFISSAELTAWLRGVQAANVAIVIDACHSAASVAAQGFKPGPMGDPGLGQLAYDKGFRILAATQADNVAMEDGALGHGLLTWALTRDALVMVTAEDRLDAKEPKTVYGDLDRDGALDLDEWLRFAVQRLPTLAQEVKSGKLALKANSAARQIVNLGAAVAPVAARPIQKPSLFDFTQTMSEVRVR</sequence>
<reference evidence="2 3" key="1">
    <citation type="submission" date="2020-07" db="EMBL/GenBank/DDBJ databases">
        <title>Complete genome sequence for Sandaracinobacter sp. M6.</title>
        <authorList>
            <person name="Tang Y."/>
            <person name="Liu Q."/>
            <person name="Guo Z."/>
            <person name="Lei P."/>
            <person name="Huang B."/>
        </authorList>
    </citation>
    <scope>NUCLEOTIDE SEQUENCE [LARGE SCALE GENOMIC DNA]</scope>
    <source>
        <strain evidence="2 3">M6</strain>
    </source>
</reference>
<feature type="signal peptide" evidence="1">
    <location>
        <begin position="1"/>
        <end position="21"/>
    </location>
</feature>
<keyword evidence="3" id="KW-1185">Reference proteome</keyword>
<evidence type="ECO:0000313" key="2">
    <source>
        <dbReference type="EMBL" id="QMW22192.1"/>
    </source>
</evidence>
<feature type="chain" id="PRO_5028947779" description="Caspase domain-containing protein" evidence="1">
    <location>
        <begin position="22"/>
        <end position="1083"/>
    </location>
</feature>
<dbReference type="PROSITE" id="PS51257">
    <property type="entry name" value="PROKAR_LIPOPROTEIN"/>
    <property type="match status" value="1"/>
</dbReference>
<evidence type="ECO:0008006" key="4">
    <source>
        <dbReference type="Google" id="ProtNLM"/>
    </source>
</evidence>
<dbReference type="PROSITE" id="PS00018">
    <property type="entry name" value="EF_HAND_1"/>
    <property type="match status" value="1"/>
</dbReference>
<dbReference type="SUPFAM" id="SSF82171">
    <property type="entry name" value="DPP6 N-terminal domain-like"/>
    <property type="match status" value="1"/>
</dbReference>
<dbReference type="InterPro" id="IPR018247">
    <property type="entry name" value="EF_Hand_1_Ca_BS"/>
</dbReference>
<keyword evidence="1" id="KW-0732">Signal</keyword>
<name>A0A7G5IFQ0_9SPHN</name>
<dbReference type="Gene3D" id="2.130.10.10">
    <property type="entry name" value="YVTN repeat-like/Quinoprotein amine dehydrogenase"/>
    <property type="match status" value="1"/>
</dbReference>
<dbReference type="RefSeq" id="WP_182295037.1">
    <property type="nucleotide sequence ID" value="NZ_CP059851.1"/>
</dbReference>
<dbReference type="AlphaFoldDB" id="A0A7G5IFQ0"/>
<organism evidence="2 3">
    <name type="scientific">Sandaracinobacteroides saxicola</name>
    <dbReference type="NCBI Taxonomy" id="2759707"/>
    <lineage>
        <taxon>Bacteria</taxon>
        <taxon>Pseudomonadati</taxon>
        <taxon>Pseudomonadota</taxon>
        <taxon>Alphaproteobacteria</taxon>
        <taxon>Sphingomonadales</taxon>
        <taxon>Sphingosinicellaceae</taxon>
        <taxon>Sandaracinobacteroides</taxon>
    </lineage>
</organism>
<dbReference type="KEGG" id="sand:H3309_12565"/>
<gene>
    <name evidence="2" type="ORF">H3309_12565</name>
</gene>
<dbReference type="Proteomes" id="UP000515292">
    <property type="component" value="Chromosome"/>
</dbReference>
<evidence type="ECO:0000256" key="1">
    <source>
        <dbReference type="SAM" id="SignalP"/>
    </source>
</evidence>
<evidence type="ECO:0000313" key="3">
    <source>
        <dbReference type="Proteomes" id="UP000515292"/>
    </source>
</evidence>